<keyword evidence="3" id="KW-1003">Cell membrane</keyword>
<gene>
    <name evidence="11" type="ORF">EHS13_06825</name>
</gene>
<dbReference type="Proteomes" id="UP000426246">
    <property type="component" value="Chromosome"/>
</dbReference>
<name>A0A6B8REM5_9BACL</name>
<dbReference type="GO" id="GO:0005886">
    <property type="term" value="C:plasma membrane"/>
    <property type="evidence" value="ECO:0007669"/>
    <property type="project" value="UniProtKB-SubCell"/>
</dbReference>
<sequence length="270" mass="28971">MSDSNENKRDWVEAYVLGGLSVEEKREFEIFLQTSPECRSEVEELTALVNLLPLASESVPVPSGMKQRIMSQVLEQTTVKSVEIAKEGIPPETASVVIPIAHATATAAGSLGRVYRMVMTIGLSAAVIVLALYSAELRRDVQDLQSHIALASEPLTASKVNQAVALSPAANDIIAKGLATILIDSTGTHLVVQAEKLPELKGNEAFQVWLLKDKQPVNAGTFLSQDGNGALYYTFDPNDYDTVAITLEPDANGKQPRGTLILAAEIKGDS</sequence>
<keyword evidence="4 9" id="KW-0812">Transmembrane</keyword>
<evidence type="ECO:0000256" key="7">
    <source>
        <dbReference type="ARBA" id="ARBA00029829"/>
    </source>
</evidence>
<dbReference type="EMBL" id="CP034235">
    <property type="protein sequence ID" value="QGQ94620.1"/>
    <property type="molecule type" value="Genomic_DNA"/>
</dbReference>
<proteinExistence type="predicted"/>
<organism evidence="11 12">
    <name type="scientific">Paenibacillus psychroresistens</name>
    <dbReference type="NCBI Taxonomy" id="1778678"/>
    <lineage>
        <taxon>Bacteria</taxon>
        <taxon>Bacillati</taxon>
        <taxon>Bacillota</taxon>
        <taxon>Bacilli</taxon>
        <taxon>Bacillales</taxon>
        <taxon>Paenibacillaceae</taxon>
        <taxon>Paenibacillus</taxon>
    </lineage>
</organism>
<evidence type="ECO:0000313" key="12">
    <source>
        <dbReference type="Proteomes" id="UP000426246"/>
    </source>
</evidence>
<dbReference type="GO" id="GO:0016989">
    <property type="term" value="F:sigma factor antagonist activity"/>
    <property type="evidence" value="ECO:0007669"/>
    <property type="project" value="TreeGrafter"/>
</dbReference>
<evidence type="ECO:0000256" key="2">
    <source>
        <dbReference type="ARBA" id="ARBA00004236"/>
    </source>
</evidence>
<dbReference type="GO" id="GO:0006417">
    <property type="term" value="P:regulation of translation"/>
    <property type="evidence" value="ECO:0007669"/>
    <property type="project" value="TreeGrafter"/>
</dbReference>
<feature type="transmembrane region" description="Helical" evidence="9">
    <location>
        <begin position="114"/>
        <end position="135"/>
    </location>
</feature>
<evidence type="ECO:0000256" key="3">
    <source>
        <dbReference type="ARBA" id="ARBA00022475"/>
    </source>
</evidence>
<accession>A0A6B8REM5</accession>
<evidence type="ECO:0000256" key="5">
    <source>
        <dbReference type="ARBA" id="ARBA00022989"/>
    </source>
</evidence>
<protein>
    <recommendedName>
        <fullName evidence="8">Regulator of SigK</fullName>
    </recommendedName>
    <alternativeName>
        <fullName evidence="7">Sigma-K anti-sigma factor RskA</fullName>
    </alternativeName>
</protein>
<dbReference type="Gene3D" id="1.10.10.1320">
    <property type="entry name" value="Anti-sigma factor, zinc-finger domain"/>
    <property type="match status" value="1"/>
</dbReference>
<evidence type="ECO:0000256" key="9">
    <source>
        <dbReference type="SAM" id="Phobius"/>
    </source>
</evidence>
<evidence type="ECO:0000256" key="4">
    <source>
        <dbReference type="ARBA" id="ARBA00022692"/>
    </source>
</evidence>
<evidence type="ECO:0000256" key="1">
    <source>
        <dbReference type="ARBA" id="ARBA00004167"/>
    </source>
</evidence>
<reference evidence="12" key="1">
    <citation type="submission" date="2018-11" db="EMBL/GenBank/DDBJ databases">
        <title>Complete genome sequence of Paenibacillus sp. ML311-T8.</title>
        <authorList>
            <person name="Nam Y.-D."/>
            <person name="Kang J."/>
            <person name="Chung W.-H."/>
            <person name="Park Y.S."/>
        </authorList>
    </citation>
    <scope>NUCLEOTIDE SEQUENCE [LARGE SCALE GENOMIC DNA]</scope>
    <source>
        <strain evidence="12">ML311-T8</strain>
    </source>
</reference>
<evidence type="ECO:0000259" key="10">
    <source>
        <dbReference type="Pfam" id="PF10099"/>
    </source>
</evidence>
<dbReference type="RefSeq" id="WP_155699627.1">
    <property type="nucleotide sequence ID" value="NZ_CP034235.1"/>
</dbReference>
<keyword evidence="6 9" id="KW-0472">Membrane</keyword>
<dbReference type="InterPro" id="IPR051474">
    <property type="entry name" value="Anti-sigma-K/W_factor"/>
</dbReference>
<feature type="domain" description="Anti-sigma K factor RskA C-terminal" evidence="10">
    <location>
        <begin position="124"/>
        <end position="257"/>
    </location>
</feature>
<evidence type="ECO:0000313" key="11">
    <source>
        <dbReference type="EMBL" id="QGQ94620.1"/>
    </source>
</evidence>
<dbReference type="Pfam" id="PF10099">
    <property type="entry name" value="RskA_C"/>
    <property type="match status" value="1"/>
</dbReference>
<dbReference type="InterPro" id="IPR018764">
    <property type="entry name" value="RskA_C"/>
</dbReference>
<evidence type="ECO:0000256" key="6">
    <source>
        <dbReference type="ARBA" id="ARBA00023136"/>
    </source>
</evidence>
<dbReference type="KEGG" id="ppsc:EHS13_06825"/>
<keyword evidence="12" id="KW-1185">Reference proteome</keyword>
<dbReference type="InterPro" id="IPR041916">
    <property type="entry name" value="Anti_sigma_zinc_sf"/>
</dbReference>
<evidence type="ECO:0000256" key="8">
    <source>
        <dbReference type="ARBA" id="ARBA00030803"/>
    </source>
</evidence>
<dbReference type="PANTHER" id="PTHR37461">
    <property type="entry name" value="ANTI-SIGMA-K FACTOR RSKA"/>
    <property type="match status" value="1"/>
</dbReference>
<keyword evidence="5 9" id="KW-1133">Transmembrane helix</keyword>
<dbReference type="AlphaFoldDB" id="A0A6B8REM5"/>
<comment type="subcellular location">
    <subcellularLocation>
        <location evidence="2">Cell membrane</location>
    </subcellularLocation>
    <subcellularLocation>
        <location evidence="1">Membrane</location>
        <topology evidence="1">Single-pass membrane protein</topology>
    </subcellularLocation>
</comment>
<dbReference type="OrthoDB" id="150725at2"/>
<dbReference type="PANTHER" id="PTHR37461:SF1">
    <property type="entry name" value="ANTI-SIGMA-K FACTOR RSKA"/>
    <property type="match status" value="1"/>
</dbReference>